<dbReference type="EMBL" id="PYMB01000012">
    <property type="protein sequence ID" value="PSW10095.1"/>
    <property type="molecule type" value="Genomic_DNA"/>
</dbReference>
<dbReference type="PANTHER" id="PTHR45588">
    <property type="entry name" value="TPR DOMAIN-CONTAINING PROTEIN"/>
    <property type="match status" value="1"/>
</dbReference>
<dbReference type="Gene3D" id="1.25.40.10">
    <property type="entry name" value="Tetratricopeptide repeat domain"/>
    <property type="match status" value="2"/>
</dbReference>
<evidence type="ECO:0008006" key="3">
    <source>
        <dbReference type="Google" id="ProtNLM"/>
    </source>
</evidence>
<reference evidence="1 2" key="1">
    <citation type="submission" date="2018-03" db="EMBL/GenBank/DDBJ databases">
        <title>Whole genome sequencing of Histamine producing bacteria.</title>
        <authorList>
            <person name="Butler K."/>
        </authorList>
    </citation>
    <scope>NUCLEOTIDE SEQUENCE [LARGE SCALE GENOMIC DNA]</scope>
    <source>
        <strain evidence="1 2">DSM 19138</strain>
    </source>
</reference>
<dbReference type="SUPFAM" id="SSF48452">
    <property type="entry name" value="TPR-like"/>
    <property type="match status" value="1"/>
</dbReference>
<protein>
    <recommendedName>
        <fullName evidence="3">Tetratricopeptide repeat protein</fullName>
    </recommendedName>
</protein>
<proteinExistence type="predicted"/>
<name>A0A2T3N9I2_9GAMM</name>
<dbReference type="InterPro" id="IPR011990">
    <property type="entry name" value="TPR-like_helical_dom_sf"/>
</dbReference>
<comment type="caution">
    <text evidence="1">The sequence shown here is derived from an EMBL/GenBank/DDBJ whole genome shotgun (WGS) entry which is preliminary data.</text>
</comment>
<gene>
    <name evidence="1" type="ORF">C9J01_19510</name>
</gene>
<dbReference type="PANTHER" id="PTHR45588:SF1">
    <property type="entry name" value="WW DOMAIN-CONTAINING PROTEIN"/>
    <property type="match status" value="1"/>
</dbReference>
<organism evidence="1 2">
    <name type="scientific">Photobacterium rosenbergii</name>
    <dbReference type="NCBI Taxonomy" id="294936"/>
    <lineage>
        <taxon>Bacteria</taxon>
        <taxon>Pseudomonadati</taxon>
        <taxon>Pseudomonadota</taxon>
        <taxon>Gammaproteobacteria</taxon>
        <taxon>Vibrionales</taxon>
        <taxon>Vibrionaceae</taxon>
        <taxon>Photobacterium</taxon>
    </lineage>
</organism>
<sequence>MTYVGAQATFEEVIKSDPDCAMAYWGVAMSMIHPLWSDPPDEDEFAKGQAMLELAASKGEKTPRELAYIAAVESYYAQGRNTKEAANLTAFEQGWKKVMESFPDDPEATAFYALAHLATASPDDKSYVIQKKAGETAATVLEKIPEHPGGHHYIIHAYDYPELAPKALDVARSYGDIAPSIPHALHMPTHIFTRLGLWPESITMNIRSAEAAKNHPAGDMLSLHYLHAFDYLAYSYLQQAQDAKALEVVETIQGLDAPIQPHVASAYTLAAVPARYALERQQWSAAAEIVPKTPSSYPWDNYPAMEAITHFANALGAARTGDKQGAEKSLKRLSELKAQAEESSAYWAKQVEIQRLSALAWHQFHQGEREQALQTMQSAADLEATTEKHPVTPGEIIPARELLADMLWEMEMYQQALDEYVIALIRSKNRFNSLYGAARSAEMAGDKDKAGQYYQMLIDVAGEGDADRMRLKQAKEFIAAK</sequence>
<dbReference type="Proteomes" id="UP000241346">
    <property type="component" value="Unassembled WGS sequence"/>
</dbReference>
<dbReference type="AlphaFoldDB" id="A0A2T3N9I2"/>
<evidence type="ECO:0000313" key="2">
    <source>
        <dbReference type="Proteomes" id="UP000241346"/>
    </source>
</evidence>
<evidence type="ECO:0000313" key="1">
    <source>
        <dbReference type="EMBL" id="PSW10095.1"/>
    </source>
</evidence>
<accession>A0A2T3N9I2</accession>